<dbReference type="SUPFAM" id="SSF48452">
    <property type="entry name" value="TPR-like"/>
    <property type="match status" value="3"/>
</dbReference>
<reference evidence="5 6" key="1">
    <citation type="submission" date="2025-04" db="UniProtKB">
        <authorList>
            <consortium name="RefSeq"/>
        </authorList>
    </citation>
    <scope>IDENTIFICATION</scope>
    <source>
        <tissue evidence="5 6">Tentacle</tissue>
    </source>
</reference>
<dbReference type="Pfam" id="PF12862">
    <property type="entry name" value="ANAPC5"/>
    <property type="match status" value="1"/>
</dbReference>
<feature type="repeat" description="TPR" evidence="1">
    <location>
        <begin position="210"/>
        <end position="243"/>
    </location>
</feature>
<accession>A0A6P8H734</accession>
<dbReference type="RefSeq" id="XP_031551290.1">
    <property type="nucleotide sequence ID" value="XM_031695430.1"/>
</dbReference>
<dbReference type="GeneID" id="116288617"/>
<feature type="repeat" description="TPR" evidence="1">
    <location>
        <begin position="291"/>
        <end position="324"/>
    </location>
</feature>
<evidence type="ECO:0000313" key="7">
    <source>
        <dbReference type="RefSeq" id="XP_031551291.1"/>
    </source>
</evidence>
<dbReference type="Gene3D" id="1.25.40.10">
    <property type="entry name" value="Tetratricopeptide repeat domain"/>
    <property type="match status" value="3"/>
</dbReference>
<evidence type="ECO:0000313" key="4">
    <source>
        <dbReference type="Proteomes" id="UP000515163"/>
    </source>
</evidence>
<evidence type="ECO:0000259" key="2">
    <source>
        <dbReference type="Pfam" id="PF12770"/>
    </source>
</evidence>
<dbReference type="Pfam" id="PF13424">
    <property type="entry name" value="TPR_12"/>
    <property type="match status" value="1"/>
</dbReference>
<protein>
    <submittedName>
        <fullName evidence="5 6">Tetratricopeptide repeat protein 28-like isoform X1</fullName>
    </submittedName>
</protein>
<dbReference type="InterPro" id="IPR026000">
    <property type="entry name" value="Apc5_dom"/>
</dbReference>
<keyword evidence="4" id="KW-1185">Reference proteome</keyword>
<dbReference type="RefSeq" id="XP_031551292.1">
    <property type="nucleotide sequence ID" value="XM_031695432.1"/>
</dbReference>
<evidence type="ECO:0000313" key="5">
    <source>
        <dbReference type="RefSeq" id="XP_031551289.1"/>
    </source>
</evidence>
<dbReference type="RefSeq" id="XP_031551289.1">
    <property type="nucleotide sequence ID" value="XM_031695429.1"/>
</dbReference>
<dbReference type="PANTHER" id="PTHR10098:SF108">
    <property type="entry name" value="TETRATRICOPEPTIDE REPEAT PROTEIN 28"/>
    <property type="match status" value="1"/>
</dbReference>
<name>A0A6P8H734_ACTTE</name>
<dbReference type="InterPro" id="IPR011990">
    <property type="entry name" value="TPR-like_helical_dom_sf"/>
</dbReference>
<dbReference type="SMART" id="SM00028">
    <property type="entry name" value="TPR"/>
    <property type="match status" value="8"/>
</dbReference>
<dbReference type="RefSeq" id="XP_031551291.1">
    <property type="nucleotide sequence ID" value="XM_031695431.1"/>
</dbReference>
<dbReference type="PANTHER" id="PTHR10098">
    <property type="entry name" value="RAPSYN-RELATED"/>
    <property type="match status" value="1"/>
</dbReference>
<feature type="domain" description="CHAT" evidence="2">
    <location>
        <begin position="781"/>
        <end position="1043"/>
    </location>
</feature>
<dbReference type="Pfam" id="PF13181">
    <property type="entry name" value="TPR_8"/>
    <property type="match status" value="1"/>
</dbReference>
<evidence type="ECO:0000313" key="6">
    <source>
        <dbReference type="RefSeq" id="XP_031551290.1"/>
    </source>
</evidence>
<organism evidence="4 7">
    <name type="scientific">Actinia tenebrosa</name>
    <name type="common">Australian red waratah sea anemone</name>
    <dbReference type="NCBI Taxonomy" id="6105"/>
    <lineage>
        <taxon>Eukaryota</taxon>
        <taxon>Metazoa</taxon>
        <taxon>Cnidaria</taxon>
        <taxon>Anthozoa</taxon>
        <taxon>Hexacorallia</taxon>
        <taxon>Actiniaria</taxon>
        <taxon>Actiniidae</taxon>
        <taxon>Actinia</taxon>
    </lineage>
</organism>
<proteinExistence type="predicted"/>
<dbReference type="InterPro" id="IPR019734">
    <property type="entry name" value="TPR_rpt"/>
</dbReference>
<dbReference type="Pfam" id="PF12770">
    <property type="entry name" value="CHAT"/>
    <property type="match status" value="1"/>
</dbReference>
<dbReference type="InterPro" id="IPR024983">
    <property type="entry name" value="CHAT_dom"/>
</dbReference>
<feature type="repeat" description="TPR" evidence="1">
    <location>
        <begin position="250"/>
        <end position="283"/>
    </location>
</feature>
<dbReference type="AlphaFoldDB" id="A0A6P8H734"/>
<feature type="domain" description="Anaphase-promoting complex subunit 5" evidence="3">
    <location>
        <begin position="141"/>
        <end position="206"/>
    </location>
</feature>
<sequence length="1049" mass="119443">MSKHCNDISTMMNSCVLFVVHSNSIGRHADSLKCLKEILPLAVAIPSHELIVRKYLSITYKELNEFENVVLHAKKWIEIAQTISDKENEIAGHHEMGHAFLFLARYDDAIDCGKKCLTIAQEIDSADGMMMAYTCIIAAYANMQKYDDTILYAHKLLDCAMKNNNQKIMTDVYFELERAHLGLNHYQDAIDFGQKCIEIAREIEDRRVEVDAYLLMGRIYNTLSDYDNAIIYFKKCIEPAITIGDKDAEVHAYSLLGATYYFLKKYEDAFQNFKHCIDIVNRIGRKKNYGARACLCIGDIYKRLEQYNDAVHYYKKCIDMAQETGEKEIEAQGCLGLSSVYHASGDKENIDNVIQYGKKCLDISQEIGDKKTRQEIETQGHHFLARAYMDSFKWNEASQSIDVGMAIATELGNEETEAKFKEDRSLLYGFVGLNDKCDVPSVKELLAVQTCSEDELLQDLDEAVKTGDKKRKVRALMKLYNFYRSKKEYEKTINYLQQFKEMDVDCSLNLFCITAIGNMYHLMGENDMALHSFKQGLPTAESYPDTDHHLSQFYHGFGQLLYNLNRELNLAEHYLREGIRCFEAIFTALGCLDEFKISIFDQYVDSYKLLAILLFKGDQMKEGLLMLDRCRARALKDLMMSNFKMEQEEINDEHLEYSDVLSLFSRNDFSIAFYSLYHFILHKIFIGGGTNLHFSGCPSYHSLQKYVDRSFNEMGVREVVDCENRSLDKEEDIQKERRRCIEEYEELNQATNLDPNTGKSALEVLFDILECDTILSSKQGEVVIIPDGPLYQVPFPALRDPRTGKYLSETNRIRLAPSLATLKHFEDFPTDQTSDGKPLIIGNPLVGKVMMDGEERDDIKDLPGAFKEAEKISKLLNTLPLLGDMATKPAVLERLRQGVSVVHIAAHGSLTKGRIALAPSPEVRATKIPDEEDYMLTMVDVQKAQVRAQLVVLSCCHSGRGEIRAEGVVSMCRAFLASGARAVVASLWAIDDDATLEFMDTFYTHLMDGRSASVSLHQAMNEMRNSSGYSELKYWAPFFLMGEDVTINC</sequence>
<evidence type="ECO:0000313" key="8">
    <source>
        <dbReference type="RefSeq" id="XP_031551292.1"/>
    </source>
</evidence>
<dbReference type="OrthoDB" id="626167at2759"/>
<keyword evidence="1" id="KW-0802">TPR repeat</keyword>
<dbReference type="PROSITE" id="PS50005">
    <property type="entry name" value="TPR"/>
    <property type="match status" value="3"/>
</dbReference>
<evidence type="ECO:0000259" key="3">
    <source>
        <dbReference type="Pfam" id="PF12862"/>
    </source>
</evidence>
<dbReference type="Proteomes" id="UP000515163">
    <property type="component" value="Unplaced"/>
</dbReference>
<evidence type="ECO:0000256" key="1">
    <source>
        <dbReference type="PROSITE-ProRule" id="PRU00339"/>
    </source>
</evidence>
<gene>
    <name evidence="5 6 7 8" type="primary">LOC116288617</name>
</gene>
<dbReference type="KEGG" id="aten:116288617"/>